<dbReference type="Proteomes" id="UP000078343">
    <property type="component" value="Unassembled WGS sequence"/>
</dbReference>
<keyword evidence="3 4" id="KW-0862">Zinc</keyword>
<dbReference type="InterPro" id="IPR001765">
    <property type="entry name" value="Carbonic_anhydrase"/>
</dbReference>
<gene>
    <name evidence="6" type="ORF">AYL99_01080</name>
</gene>
<keyword evidence="5" id="KW-0456">Lyase</keyword>
<evidence type="ECO:0000256" key="2">
    <source>
        <dbReference type="ARBA" id="ARBA00022723"/>
    </source>
</evidence>
<dbReference type="OrthoDB" id="10248475at2759"/>
<evidence type="ECO:0000313" key="7">
    <source>
        <dbReference type="Proteomes" id="UP000078343"/>
    </source>
</evidence>
<dbReference type="Gene3D" id="3.40.1050.10">
    <property type="entry name" value="Carbonic anhydrase"/>
    <property type="match status" value="1"/>
</dbReference>
<dbReference type="InterPro" id="IPR036874">
    <property type="entry name" value="Carbonic_anhydrase_sf"/>
</dbReference>
<dbReference type="GO" id="GO:0008270">
    <property type="term" value="F:zinc ion binding"/>
    <property type="evidence" value="ECO:0007669"/>
    <property type="project" value="UniProtKB-UniRule"/>
</dbReference>
<name>A0A178ZZ51_9EURO</name>
<feature type="binding site" evidence="4">
    <location>
        <position position="44"/>
    </location>
    <ligand>
        <name>Zn(2+)</name>
        <dbReference type="ChEBI" id="CHEBI:29105"/>
    </ligand>
</feature>
<protein>
    <recommendedName>
        <fullName evidence="5">Carbonic anhydrase</fullName>
        <ecNumber evidence="5">4.2.1.1</ecNumber>
    </recommendedName>
    <alternativeName>
        <fullName evidence="5">Carbonate dehydratase</fullName>
    </alternativeName>
</protein>
<dbReference type="AlphaFoldDB" id="A0A178ZZ51"/>
<comment type="caution">
    <text evidence="6">The sequence shown here is derived from an EMBL/GenBank/DDBJ whole genome shotgun (WGS) entry which is preliminary data.</text>
</comment>
<comment type="function">
    <text evidence="5">Reversible hydration of carbon dioxide.</text>
</comment>
<comment type="cofactor">
    <cofactor evidence="4">
        <name>Zn(2+)</name>
        <dbReference type="ChEBI" id="CHEBI:29105"/>
    </cofactor>
    <text evidence="4">Binds 1 zinc ion per subunit.</text>
</comment>
<feature type="binding site" evidence="4">
    <location>
        <position position="46"/>
    </location>
    <ligand>
        <name>Zn(2+)</name>
        <dbReference type="ChEBI" id="CHEBI:29105"/>
    </ligand>
</feature>
<evidence type="ECO:0000313" key="6">
    <source>
        <dbReference type="EMBL" id="OAP65108.1"/>
    </source>
</evidence>
<dbReference type="EMBL" id="LVYI01000001">
    <property type="protein sequence ID" value="OAP65108.1"/>
    <property type="molecule type" value="Genomic_DNA"/>
</dbReference>
<proteinExistence type="inferred from homology"/>
<organism evidence="6 7">
    <name type="scientific">Fonsecaea erecta</name>
    <dbReference type="NCBI Taxonomy" id="1367422"/>
    <lineage>
        <taxon>Eukaryota</taxon>
        <taxon>Fungi</taxon>
        <taxon>Dikarya</taxon>
        <taxon>Ascomycota</taxon>
        <taxon>Pezizomycotina</taxon>
        <taxon>Eurotiomycetes</taxon>
        <taxon>Chaetothyriomycetidae</taxon>
        <taxon>Chaetothyriales</taxon>
        <taxon>Herpotrichiellaceae</taxon>
        <taxon>Fonsecaea</taxon>
    </lineage>
</organism>
<dbReference type="RefSeq" id="XP_018698475.1">
    <property type="nucleotide sequence ID" value="XM_018832596.1"/>
</dbReference>
<evidence type="ECO:0000256" key="1">
    <source>
        <dbReference type="ARBA" id="ARBA00006217"/>
    </source>
</evidence>
<dbReference type="SUPFAM" id="SSF53056">
    <property type="entry name" value="beta-carbonic anhydrase, cab"/>
    <property type="match status" value="1"/>
</dbReference>
<keyword evidence="2 4" id="KW-0479">Metal-binding</keyword>
<dbReference type="PANTHER" id="PTHR43175">
    <property type="entry name" value="CARBONIC ANHYDRASE"/>
    <property type="match status" value="1"/>
</dbReference>
<comment type="catalytic activity">
    <reaction evidence="5">
        <text>hydrogencarbonate + H(+) = CO2 + H2O</text>
        <dbReference type="Rhea" id="RHEA:10748"/>
        <dbReference type="ChEBI" id="CHEBI:15377"/>
        <dbReference type="ChEBI" id="CHEBI:15378"/>
        <dbReference type="ChEBI" id="CHEBI:16526"/>
        <dbReference type="ChEBI" id="CHEBI:17544"/>
        <dbReference type="EC" id="4.2.1.1"/>
    </reaction>
</comment>
<dbReference type="GO" id="GO:0004089">
    <property type="term" value="F:carbonate dehydratase activity"/>
    <property type="evidence" value="ECO:0007669"/>
    <property type="project" value="UniProtKB-UniRule"/>
</dbReference>
<sequence>MAYPTIAELVERSKETAKTHKPVMSGNERRARGIKMSATLVLACVDPRSTPEHIFDLKPTEVIVHRSAAGNVSSAIEDILALDVLVGLDEIMVIHHTDCGCLRYSNESMRKEIISRIGPEHADVINAMDFGAITDVEESTKSDIAWLKQSPLLRKELSDRAQGYVYDVVTAELRRVA</sequence>
<feature type="binding site" evidence="4">
    <location>
        <position position="99"/>
    </location>
    <ligand>
        <name>Zn(2+)</name>
        <dbReference type="ChEBI" id="CHEBI:29105"/>
    </ligand>
</feature>
<dbReference type="SMART" id="SM00947">
    <property type="entry name" value="Pro_CA"/>
    <property type="match status" value="1"/>
</dbReference>
<evidence type="ECO:0000256" key="5">
    <source>
        <dbReference type="RuleBase" id="RU003956"/>
    </source>
</evidence>
<dbReference type="EC" id="4.2.1.1" evidence="5"/>
<dbReference type="GeneID" id="30005250"/>
<dbReference type="STRING" id="1367422.A0A178ZZ51"/>
<reference evidence="6 7" key="1">
    <citation type="submission" date="2016-04" db="EMBL/GenBank/DDBJ databases">
        <title>Draft genome of Fonsecaea erecta CBS 125763.</title>
        <authorList>
            <person name="Weiss V.A."/>
            <person name="Vicente V.A."/>
            <person name="Raittz R.T."/>
            <person name="Moreno L.F."/>
            <person name="De Souza E.M."/>
            <person name="Pedrosa F.O."/>
            <person name="Steffens M.B."/>
            <person name="Faoro H."/>
            <person name="Tadra-Sfeir M.Z."/>
            <person name="Najafzadeh M.J."/>
            <person name="Felipe M.S."/>
            <person name="Teixeira M."/>
            <person name="Sun J."/>
            <person name="Xi L."/>
            <person name="Gomes R."/>
            <person name="De Azevedo C.M."/>
            <person name="Salgado C.G."/>
            <person name="Da Silva M.B."/>
            <person name="Nascimento M.F."/>
            <person name="Queiroz-Telles F."/>
            <person name="Attili D.S."/>
            <person name="Gorbushina A."/>
        </authorList>
    </citation>
    <scope>NUCLEOTIDE SEQUENCE [LARGE SCALE GENOMIC DNA]</scope>
    <source>
        <strain evidence="6 7">CBS 125763</strain>
    </source>
</reference>
<evidence type="ECO:0000256" key="3">
    <source>
        <dbReference type="ARBA" id="ARBA00022833"/>
    </source>
</evidence>
<keyword evidence="7" id="KW-1185">Reference proteome</keyword>
<accession>A0A178ZZ51</accession>
<dbReference type="Pfam" id="PF00484">
    <property type="entry name" value="Pro_CA"/>
    <property type="match status" value="1"/>
</dbReference>
<comment type="similarity">
    <text evidence="1 5">Belongs to the beta-class carbonic anhydrase family.</text>
</comment>
<evidence type="ECO:0000256" key="4">
    <source>
        <dbReference type="PIRSR" id="PIRSR601765-1"/>
    </source>
</evidence>
<feature type="binding site" evidence="4">
    <location>
        <position position="96"/>
    </location>
    <ligand>
        <name>Zn(2+)</name>
        <dbReference type="ChEBI" id="CHEBI:29105"/>
    </ligand>
</feature>
<dbReference type="PANTHER" id="PTHR43175:SF3">
    <property type="entry name" value="CARBON DISULFIDE HYDROLASE"/>
    <property type="match status" value="1"/>
</dbReference>